<feature type="region of interest" description="Disordered" evidence="1">
    <location>
        <begin position="174"/>
        <end position="195"/>
    </location>
</feature>
<evidence type="ECO:0000313" key="2">
    <source>
        <dbReference type="EMBL" id="CAI5781230.1"/>
    </source>
</evidence>
<feature type="region of interest" description="Disordered" evidence="1">
    <location>
        <begin position="256"/>
        <end position="293"/>
    </location>
</feature>
<sequence>MPGRSFARVLVQQELLLGARQRSGLQILWSWRACNLSFILGFYIPATIAGITQADLMADDRVTSRSPERRPVLVSSTSSSNEPTSSGLSGSLQPFFLGRTCAPSSLLSLTVPVRLDILYVLINAARGAQCLPPPAPIHDGTQASFSTCHEPPAQCTVSCCRRSACCCVPGCASGQQQPSGAAPGGYGGHRGPNGGVLEQQNYGRHWNSAAERNGGSSRSDVMNQGTSDARGKECAADWSSKEDRFATYLKNLYSDVPEKSSSEGDADLAVGTAVDPLTLDEEEQSRENVAGFP</sequence>
<feature type="compositionally biased region" description="Polar residues" evidence="1">
    <location>
        <begin position="214"/>
        <end position="227"/>
    </location>
</feature>
<dbReference type="AlphaFoldDB" id="A0AA35KN43"/>
<feature type="region of interest" description="Disordered" evidence="1">
    <location>
        <begin position="207"/>
        <end position="238"/>
    </location>
</feature>
<evidence type="ECO:0000313" key="3">
    <source>
        <dbReference type="Proteomes" id="UP001178461"/>
    </source>
</evidence>
<dbReference type="EMBL" id="OX395133">
    <property type="protein sequence ID" value="CAI5781230.1"/>
    <property type="molecule type" value="Genomic_DNA"/>
</dbReference>
<feature type="compositionally biased region" description="Low complexity" evidence="1">
    <location>
        <begin position="72"/>
        <end position="87"/>
    </location>
</feature>
<feature type="region of interest" description="Disordered" evidence="1">
    <location>
        <begin position="67"/>
        <end position="87"/>
    </location>
</feature>
<proteinExistence type="predicted"/>
<feature type="compositionally biased region" description="Gly residues" evidence="1">
    <location>
        <begin position="182"/>
        <end position="194"/>
    </location>
</feature>
<dbReference type="Proteomes" id="UP001178461">
    <property type="component" value="Chromosome 8"/>
</dbReference>
<reference evidence="2" key="1">
    <citation type="submission" date="2022-12" db="EMBL/GenBank/DDBJ databases">
        <authorList>
            <person name="Alioto T."/>
            <person name="Alioto T."/>
            <person name="Gomez Garrido J."/>
        </authorList>
    </citation>
    <scope>NUCLEOTIDE SEQUENCE</scope>
</reference>
<gene>
    <name evidence="2" type="ORF">PODLI_1B026347</name>
</gene>
<organism evidence="2 3">
    <name type="scientific">Podarcis lilfordi</name>
    <name type="common">Lilford's wall lizard</name>
    <dbReference type="NCBI Taxonomy" id="74358"/>
    <lineage>
        <taxon>Eukaryota</taxon>
        <taxon>Metazoa</taxon>
        <taxon>Chordata</taxon>
        <taxon>Craniata</taxon>
        <taxon>Vertebrata</taxon>
        <taxon>Euteleostomi</taxon>
        <taxon>Lepidosauria</taxon>
        <taxon>Squamata</taxon>
        <taxon>Bifurcata</taxon>
        <taxon>Unidentata</taxon>
        <taxon>Episquamata</taxon>
        <taxon>Laterata</taxon>
        <taxon>Lacertibaenia</taxon>
        <taxon>Lacertidae</taxon>
        <taxon>Podarcis</taxon>
    </lineage>
</organism>
<accession>A0AA35KN43</accession>
<name>A0AA35KN43_9SAUR</name>
<keyword evidence="3" id="KW-1185">Reference proteome</keyword>
<feature type="compositionally biased region" description="Basic and acidic residues" evidence="1">
    <location>
        <begin position="229"/>
        <end position="238"/>
    </location>
</feature>
<protein>
    <submittedName>
        <fullName evidence="2">Uncharacterized protein</fullName>
    </submittedName>
</protein>
<evidence type="ECO:0000256" key="1">
    <source>
        <dbReference type="SAM" id="MobiDB-lite"/>
    </source>
</evidence>